<dbReference type="InterPro" id="IPR032710">
    <property type="entry name" value="NTF2-like_dom_sf"/>
</dbReference>
<dbReference type="InterPro" id="IPR037401">
    <property type="entry name" value="SnoaL-like"/>
</dbReference>
<dbReference type="GO" id="GO:0016853">
    <property type="term" value="F:isomerase activity"/>
    <property type="evidence" value="ECO:0007669"/>
    <property type="project" value="UniProtKB-KW"/>
</dbReference>
<proteinExistence type="predicted"/>
<evidence type="ECO:0000313" key="3">
    <source>
        <dbReference type="Proteomes" id="UP000199514"/>
    </source>
</evidence>
<sequence>MHPNAQLIQKFYTCFQQKDFAGMQACYHPNATFEDPAFGKLNAAQAKAMWQMLISSAKRLDVTFSGIEADDTQGRCHWEADYDFSRTGRKVHNVIEAKFKFKDGLILEHQDSFDVWRWSGQALGLSGKLLGWSPLIKNKIRQTATLNLAKFMQK</sequence>
<dbReference type="AlphaFoldDB" id="A0A1I1FE19"/>
<name>A0A1I1FE19_9BACT</name>
<dbReference type="SUPFAM" id="SSF54427">
    <property type="entry name" value="NTF2-like"/>
    <property type="match status" value="1"/>
</dbReference>
<dbReference type="EMBL" id="FOLE01000002">
    <property type="protein sequence ID" value="SFB95383.1"/>
    <property type="molecule type" value="Genomic_DNA"/>
</dbReference>
<dbReference type="STRING" id="927664.SAMN05421780_10285"/>
<dbReference type="Pfam" id="PF12680">
    <property type="entry name" value="SnoaL_2"/>
    <property type="match status" value="1"/>
</dbReference>
<dbReference type="OrthoDB" id="391735at2"/>
<evidence type="ECO:0000259" key="1">
    <source>
        <dbReference type="Pfam" id="PF12680"/>
    </source>
</evidence>
<dbReference type="Proteomes" id="UP000199514">
    <property type="component" value="Unassembled WGS sequence"/>
</dbReference>
<protein>
    <submittedName>
        <fullName evidence="2">Ketosteroid isomerase-related protein</fullName>
    </submittedName>
</protein>
<dbReference type="RefSeq" id="WP_091508133.1">
    <property type="nucleotide sequence ID" value="NZ_FOLE01000002.1"/>
</dbReference>
<feature type="domain" description="SnoaL-like" evidence="1">
    <location>
        <begin position="8"/>
        <end position="109"/>
    </location>
</feature>
<dbReference type="Gene3D" id="3.10.450.50">
    <property type="match status" value="1"/>
</dbReference>
<keyword evidence="3" id="KW-1185">Reference proteome</keyword>
<gene>
    <name evidence="2" type="ORF">SAMN05421780_10285</name>
</gene>
<keyword evidence="2" id="KW-0413">Isomerase</keyword>
<reference evidence="2 3" key="1">
    <citation type="submission" date="2016-10" db="EMBL/GenBank/DDBJ databases">
        <authorList>
            <person name="de Groot N.N."/>
        </authorList>
    </citation>
    <scope>NUCLEOTIDE SEQUENCE [LARGE SCALE GENOMIC DNA]</scope>
    <source>
        <strain evidence="2 3">DSM 6793</strain>
    </source>
</reference>
<accession>A0A1I1FE19</accession>
<organism evidence="2 3">
    <name type="scientific">Flexibacter flexilis DSM 6793</name>
    <dbReference type="NCBI Taxonomy" id="927664"/>
    <lineage>
        <taxon>Bacteria</taxon>
        <taxon>Pseudomonadati</taxon>
        <taxon>Bacteroidota</taxon>
        <taxon>Cytophagia</taxon>
        <taxon>Cytophagales</taxon>
        <taxon>Flexibacteraceae</taxon>
        <taxon>Flexibacter</taxon>
    </lineage>
</organism>
<evidence type="ECO:0000313" key="2">
    <source>
        <dbReference type="EMBL" id="SFB95383.1"/>
    </source>
</evidence>